<feature type="domain" description="Major facilitator superfamily (MFS) profile" evidence="7">
    <location>
        <begin position="17"/>
        <end position="402"/>
    </location>
</feature>
<feature type="transmembrane region" description="Helical" evidence="6">
    <location>
        <begin position="15"/>
        <end position="42"/>
    </location>
</feature>
<dbReference type="CDD" id="cd17319">
    <property type="entry name" value="MFS_ExuT_GudP_like"/>
    <property type="match status" value="1"/>
</dbReference>
<feature type="transmembrane region" description="Helical" evidence="6">
    <location>
        <begin position="255"/>
        <end position="277"/>
    </location>
</feature>
<feature type="transmembrane region" description="Helical" evidence="6">
    <location>
        <begin position="54"/>
        <end position="71"/>
    </location>
</feature>
<dbReference type="EMBL" id="SRHU01000031">
    <property type="protein sequence ID" value="TFZ39723.1"/>
    <property type="molecule type" value="Genomic_DNA"/>
</dbReference>
<dbReference type="PANTHER" id="PTHR11662">
    <property type="entry name" value="SOLUTE CARRIER FAMILY 17"/>
    <property type="match status" value="1"/>
</dbReference>
<dbReference type="Pfam" id="PF07690">
    <property type="entry name" value="MFS_1"/>
    <property type="match status" value="1"/>
</dbReference>
<dbReference type="InterPro" id="IPR011701">
    <property type="entry name" value="MFS"/>
</dbReference>
<reference evidence="8 10" key="2">
    <citation type="journal article" date="2020" name="Int. J. Syst. Evol. Microbiol.">
        <title>Vagococcus xieshaowenii sp. nov., isolated from snow finch (Montifringilla taczanowskii) cloacal content.</title>
        <authorList>
            <person name="Ge Y."/>
            <person name="Yang J."/>
            <person name="Lai X.H."/>
            <person name="Zhang G."/>
            <person name="Jin D."/>
            <person name="Lu S."/>
            <person name="Wang B."/>
            <person name="Huang Y."/>
            <person name="Huang Y."/>
            <person name="Ren Z."/>
            <person name="Zhang X."/>
            <person name="Xu J."/>
        </authorList>
    </citation>
    <scope>NUCLEOTIDE SEQUENCE [LARGE SCALE GENOMIC DNA]</scope>
    <source>
        <strain evidence="8">Personal::cf-49</strain>
        <strain evidence="10">personal::cf-49</strain>
    </source>
</reference>
<comment type="subcellular location">
    <subcellularLocation>
        <location evidence="1">Cell membrane</location>
        <topology evidence="1">Multi-pass membrane protein</topology>
    </subcellularLocation>
</comment>
<evidence type="ECO:0000256" key="5">
    <source>
        <dbReference type="ARBA" id="ARBA00023136"/>
    </source>
</evidence>
<protein>
    <submittedName>
        <fullName evidence="9">MFS transporter</fullName>
    </submittedName>
</protein>
<reference evidence="9 11" key="1">
    <citation type="submission" date="2019-03" db="EMBL/GenBank/DDBJ databases">
        <title>Vagococcus sp. was isolated fron gut of Carduelis flavirostris.</title>
        <authorList>
            <person name="Ge Y."/>
        </authorList>
    </citation>
    <scope>NUCLEOTIDE SEQUENCE [LARGE SCALE GENOMIC DNA]</scope>
    <source>
        <strain evidence="9 11">CF-210</strain>
    </source>
</reference>
<evidence type="ECO:0000313" key="11">
    <source>
        <dbReference type="Proteomes" id="UP000297725"/>
    </source>
</evidence>
<evidence type="ECO:0000313" key="9">
    <source>
        <dbReference type="EMBL" id="TFZ39723.1"/>
    </source>
</evidence>
<organism evidence="9 11">
    <name type="scientific">Vagococcus xieshaowenii</name>
    <dbReference type="NCBI Taxonomy" id="2562451"/>
    <lineage>
        <taxon>Bacteria</taxon>
        <taxon>Bacillati</taxon>
        <taxon>Bacillota</taxon>
        <taxon>Bacilli</taxon>
        <taxon>Lactobacillales</taxon>
        <taxon>Enterococcaceae</taxon>
        <taxon>Vagococcus</taxon>
    </lineage>
</organism>
<evidence type="ECO:0000259" key="7">
    <source>
        <dbReference type="PROSITE" id="PS50850"/>
    </source>
</evidence>
<dbReference type="Gene3D" id="1.20.1250.20">
    <property type="entry name" value="MFS general substrate transporter like domains"/>
    <property type="match status" value="2"/>
</dbReference>
<evidence type="ECO:0000256" key="2">
    <source>
        <dbReference type="ARBA" id="ARBA00022448"/>
    </source>
</evidence>
<proteinExistence type="predicted"/>
<dbReference type="AlphaFoldDB" id="A0AAJ5EDG3"/>
<evidence type="ECO:0000313" key="8">
    <source>
        <dbReference type="EMBL" id="QCA28151.1"/>
    </source>
</evidence>
<gene>
    <name evidence="9" type="ORF">E4031_08520</name>
    <name evidence="8" type="ORF">E4Z98_02050</name>
</gene>
<keyword evidence="5 6" id="KW-0472">Membrane</keyword>
<keyword evidence="10" id="KW-1185">Reference proteome</keyword>
<dbReference type="GO" id="GO:0022857">
    <property type="term" value="F:transmembrane transporter activity"/>
    <property type="evidence" value="ECO:0007669"/>
    <property type="project" value="InterPro"/>
</dbReference>
<feature type="transmembrane region" description="Helical" evidence="6">
    <location>
        <begin position="174"/>
        <end position="193"/>
    </location>
</feature>
<dbReference type="Proteomes" id="UP000297725">
    <property type="component" value="Unassembled WGS sequence"/>
</dbReference>
<dbReference type="PROSITE" id="PS51257">
    <property type="entry name" value="PROKAR_LIPOPROTEIN"/>
    <property type="match status" value="1"/>
</dbReference>
<evidence type="ECO:0000313" key="10">
    <source>
        <dbReference type="Proteomes" id="UP000296883"/>
    </source>
</evidence>
<feature type="transmembrane region" description="Helical" evidence="6">
    <location>
        <begin position="83"/>
        <end position="109"/>
    </location>
</feature>
<feature type="transmembrane region" description="Helical" evidence="6">
    <location>
        <begin position="348"/>
        <end position="370"/>
    </location>
</feature>
<dbReference type="InterPro" id="IPR050382">
    <property type="entry name" value="MFS_Na/Anion_cotransporter"/>
</dbReference>
<evidence type="ECO:0000256" key="3">
    <source>
        <dbReference type="ARBA" id="ARBA00022692"/>
    </source>
</evidence>
<feature type="transmembrane region" description="Helical" evidence="6">
    <location>
        <begin position="376"/>
        <end position="397"/>
    </location>
</feature>
<keyword evidence="2" id="KW-0813">Transport</keyword>
<evidence type="ECO:0000256" key="6">
    <source>
        <dbReference type="SAM" id="Phobius"/>
    </source>
</evidence>
<dbReference type="GO" id="GO:0005886">
    <property type="term" value="C:plasma membrane"/>
    <property type="evidence" value="ECO:0007669"/>
    <property type="project" value="UniProtKB-SubCell"/>
</dbReference>
<keyword evidence="4 6" id="KW-1133">Transmembrane helix</keyword>
<sequence length="402" mass="43402">MENELEKTKENKKNFYMLLAIFIGYSCIYLDKTAISLSMVSIGESLNMTASQKGLILSIFFLGYTIFQIPYSYLSNKIGSRKVLITSIIGVGIFMILFGFGTSVLYLILIRFFTGSFAHAGYPSAVSSFISQEVSDEKKGSVQSTMIASSGFAAIIGPPLIAILFGVFDWNTTYLILGCMVVLVGIYMMFAIPKDVGQPIVQEGNQKSLSFGQVLKDSTVWIMICAAFFINAGLYGLNSWLPSYLSEEFSLSMSMVSVISVLMGVGTLAAGMLGGIIVNSYFRGKEKRVILIAALLGALFVFMVSKSHSVVISVVLITLCTICSTVAFSTLMSLPVKLFSNYEVSSKYATINAIGVSGGFVAPTVMGAMVEATGGYSSAFLFIMATLICSGIFTMLIKAKRI</sequence>
<dbReference type="EMBL" id="CP038865">
    <property type="protein sequence ID" value="QCA28151.1"/>
    <property type="molecule type" value="Genomic_DNA"/>
</dbReference>
<dbReference type="InterPro" id="IPR020846">
    <property type="entry name" value="MFS_dom"/>
</dbReference>
<accession>A0AAJ5EDG3</accession>
<feature type="transmembrane region" description="Helical" evidence="6">
    <location>
        <begin position="289"/>
        <end position="305"/>
    </location>
</feature>
<dbReference type="Proteomes" id="UP000296883">
    <property type="component" value="Chromosome"/>
</dbReference>
<feature type="transmembrane region" description="Helical" evidence="6">
    <location>
        <begin position="147"/>
        <end position="168"/>
    </location>
</feature>
<evidence type="ECO:0000256" key="4">
    <source>
        <dbReference type="ARBA" id="ARBA00022989"/>
    </source>
</evidence>
<dbReference type="InterPro" id="IPR036259">
    <property type="entry name" value="MFS_trans_sf"/>
</dbReference>
<feature type="transmembrane region" description="Helical" evidence="6">
    <location>
        <begin position="311"/>
        <end position="336"/>
    </location>
</feature>
<evidence type="ECO:0000256" key="1">
    <source>
        <dbReference type="ARBA" id="ARBA00004651"/>
    </source>
</evidence>
<keyword evidence="3 6" id="KW-0812">Transmembrane</keyword>
<dbReference type="PANTHER" id="PTHR11662:SF399">
    <property type="entry name" value="FI19708P1-RELATED"/>
    <property type="match status" value="1"/>
</dbReference>
<name>A0AAJ5EDG3_9ENTE</name>
<dbReference type="PROSITE" id="PS50850">
    <property type="entry name" value="MFS"/>
    <property type="match status" value="1"/>
</dbReference>
<dbReference type="SUPFAM" id="SSF103473">
    <property type="entry name" value="MFS general substrate transporter"/>
    <property type="match status" value="1"/>
</dbReference>
<feature type="transmembrane region" description="Helical" evidence="6">
    <location>
        <begin position="214"/>
        <end position="235"/>
    </location>
</feature>
<dbReference type="RefSeq" id="WP_135255028.1">
    <property type="nucleotide sequence ID" value="NZ_CP038865.1"/>
</dbReference>